<protein>
    <submittedName>
        <fullName evidence="1">Uncharacterized protein</fullName>
    </submittedName>
</protein>
<accession>A0A0S4M7N6</accession>
<reference evidence="2" key="1">
    <citation type="submission" date="2015-11" db="EMBL/GenBank/DDBJ databases">
        <authorList>
            <person name="Seth-Smith H.M.B."/>
        </authorList>
    </citation>
    <scope>NUCLEOTIDE SEQUENCE [LARGE SCALE GENOMIC DNA]</scope>
    <source>
        <strain evidence="2">2013Ark11</strain>
    </source>
</reference>
<dbReference type="AlphaFoldDB" id="A0A0S4M7N6"/>
<gene>
    <name evidence="1" type="ORF">Ark11_1487</name>
</gene>
<organism evidence="1 2">
    <name type="scientific">Candidatus Ichthyocystis hellenicum</name>
    <dbReference type="NCBI Taxonomy" id="1561003"/>
    <lineage>
        <taxon>Bacteria</taxon>
        <taxon>Pseudomonadati</taxon>
        <taxon>Pseudomonadota</taxon>
        <taxon>Betaproteobacteria</taxon>
        <taxon>Burkholderiales</taxon>
        <taxon>Candidatus Ichthyocystis</taxon>
    </lineage>
</organism>
<keyword evidence="2" id="KW-1185">Reference proteome</keyword>
<dbReference type="Proteomes" id="UP000198651">
    <property type="component" value="Chromosome I"/>
</dbReference>
<proteinExistence type="predicted"/>
<name>A0A0S4M7N6_9BURK</name>
<evidence type="ECO:0000313" key="2">
    <source>
        <dbReference type="Proteomes" id="UP000198651"/>
    </source>
</evidence>
<sequence>MYIKNVNYIDPNSKNAKFSYRKDKLLHKFKELIIDIIYNLSNSIIYEIQRLDQNSIVSALLSDIHGILISKSSIKSLILLLGYNKHKLDKNNDHDMYVDNI</sequence>
<evidence type="ECO:0000313" key="1">
    <source>
        <dbReference type="EMBL" id="CUT18285.1"/>
    </source>
</evidence>
<dbReference type="EMBL" id="LN906597">
    <property type="protein sequence ID" value="CUT18285.1"/>
    <property type="molecule type" value="Genomic_DNA"/>
</dbReference>